<comment type="caution">
    <text evidence="4">The sequence shown here is derived from an EMBL/GenBank/DDBJ whole genome shotgun (WGS) entry which is preliminary data.</text>
</comment>
<keyword evidence="1 2" id="KW-0732">Signal</keyword>
<organism evidence="4 5">
    <name type="scientific">Vicingus serpentipes</name>
    <dbReference type="NCBI Taxonomy" id="1926625"/>
    <lineage>
        <taxon>Bacteria</taxon>
        <taxon>Pseudomonadati</taxon>
        <taxon>Bacteroidota</taxon>
        <taxon>Flavobacteriia</taxon>
        <taxon>Flavobacteriales</taxon>
        <taxon>Vicingaceae</taxon>
        <taxon>Vicingus</taxon>
    </lineage>
</organism>
<evidence type="ECO:0000256" key="2">
    <source>
        <dbReference type="SAM" id="SignalP"/>
    </source>
</evidence>
<dbReference type="OrthoDB" id="9816120at2"/>
<evidence type="ECO:0000313" key="4">
    <source>
        <dbReference type="EMBL" id="TXB67165.1"/>
    </source>
</evidence>
<keyword evidence="5" id="KW-1185">Reference proteome</keyword>
<protein>
    <submittedName>
        <fullName evidence="4">T9SS type A sorting domain-containing protein</fullName>
    </submittedName>
</protein>
<dbReference type="Pfam" id="PF18962">
    <property type="entry name" value="Por_Secre_tail"/>
    <property type="match status" value="1"/>
</dbReference>
<dbReference type="InterPro" id="IPR026444">
    <property type="entry name" value="Secre_tail"/>
</dbReference>
<evidence type="ECO:0000313" key="5">
    <source>
        <dbReference type="Proteomes" id="UP000321721"/>
    </source>
</evidence>
<accession>A0A5C6RYX0</accession>
<dbReference type="InterPro" id="IPR038653">
    <property type="entry name" value="Put_CMD_sf"/>
</dbReference>
<evidence type="ECO:0000259" key="3">
    <source>
        <dbReference type="Pfam" id="PF18962"/>
    </source>
</evidence>
<dbReference type="Proteomes" id="UP000321721">
    <property type="component" value="Unassembled WGS sequence"/>
</dbReference>
<sequence>MKKTLLSLTLLLTGYCGFAQYEGFENWTQGSVLVLDQYETPANELGALGNLAIQQSTDAVDGTYSVRLETVTIPSGDTVFGYILSGDPDALAPGQPVTIGGVDSIIGYWKYDVMPGDSCALLLAASQTGFGLTGGGTYYVTGTQSSWKRFAYEVNAIMADSILLAFATGDPLNEFNGIPGTWMMIDNVKLKNSTGQLQDVYNQSFENWTTVTWDNPDGWFTSNEYAVGQTPMPAEKSTDAYSGTYALELNTINSQWGDTMSGLATNGSFNEFGMFGGVPYTSQPTAVNVYYKYAPVANDSGWVNIQFKNGGSVIAQAGALVGAQANYTMLSSLLSFPMAPDTFLIAAGSGEIPGSQLLIDHIDMTFPVGINENIKIDRLESYPNPTTDILNLRFELKNSNLVSVNLLDITGKVLKNKSFGNLSSGTYNESFNTSSFTSGIYFIEFTVGNEKIVNRFIVK</sequence>
<dbReference type="Gene3D" id="2.60.120.890">
    <property type="entry name" value="BT2081, beta-jelly-roll domain"/>
    <property type="match status" value="1"/>
</dbReference>
<reference evidence="4 5" key="1">
    <citation type="submission" date="2019-08" db="EMBL/GenBank/DDBJ databases">
        <title>Genome of Vicingus serpentipes NCIMB 15042.</title>
        <authorList>
            <person name="Bowman J.P."/>
        </authorList>
    </citation>
    <scope>NUCLEOTIDE SEQUENCE [LARGE SCALE GENOMIC DNA]</scope>
    <source>
        <strain evidence="4 5">NCIMB 15042</strain>
    </source>
</reference>
<feature type="chain" id="PRO_5023007259" evidence="2">
    <location>
        <begin position="22"/>
        <end position="459"/>
    </location>
</feature>
<dbReference type="EMBL" id="VOOS01000001">
    <property type="protein sequence ID" value="TXB67165.1"/>
    <property type="molecule type" value="Genomic_DNA"/>
</dbReference>
<feature type="signal peptide" evidence="2">
    <location>
        <begin position="1"/>
        <end position="21"/>
    </location>
</feature>
<dbReference type="NCBIfam" id="TIGR04183">
    <property type="entry name" value="Por_Secre_tail"/>
    <property type="match status" value="1"/>
</dbReference>
<proteinExistence type="predicted"/>
<evidence type="ECO:0000256" key="1">
    <source>
        <dbReference type="ARBA" id="ARBA00022729"/>
    </source>
</evidence>
<feature type="domain" description="Secretion system C-terminal sorting" evidence="3">
    <location>
        <begin position="382"/>
        <end position="458"/>
    </location>
</feature>
<name>A0A5C6RYX0_9FLAO</name>
<dbReference type="AlphaFoldDB" id="A0A5C6RYX0"/>
<gene>
    <name evidence="4" type="ORF">FRY74_02980</name>
</gene>
<dbReference type="RefSeq" id="WP_147098458.1">
    <property type="nucleotide sequence ID" value="NZ_VOOS01000001.1"/>
</dbReference>